<gene>
    <name evidence="5" type="primary">LOC109484651</name>
</gene>
<dbReference type="Pfam" id="PF07525">
    <property type="entry name" value="SOCS_box"/>
    <property type="match status" value="1"/>
</dbReference>
<dbReference type="InterPro" id="IPR052391">
    <property type="entry name" value="E3_Ligase-Neurotoxin"/>
</dbReference>
<name>A0A6P5AKE5_BRABE</name>
<dbReference type="KEGG" id="bbel:109484651"/>
<keyword evidence="2" id="KW-0040">ANK repeat</keyword>
<dbReference type="PROSITE" id="PS50225">
    <property type="entry name" value="SOCS"/>
    <property type="match status" value="1"/>
</dbReference>
<evidence type="ECO:0000313" key="5">
    <source>
        <dbReference type="RefSeq" id="XP_019643557.1"/>
    </source>
</evidence>
<feature type="repeat" description="ANK" evidence="2">
    <location>
        <begin position="212"/>
        <end position="244"/>
    </location>
</feature>
<accession>A0A6P5AKE5</accession>
<dbReference type="PROSITE" id="PS50297">
    <property type="entry name" value="ANK_REP_REGION"/>
    <property type="match status" value="2"/>
</dbReference>
<dbReference type="UniPathway" id="UPA00143"/>
<dbReference type="Pfam" id="PF12796">
    <property type="entry name" value="Ank_2"/>
    <property type="match status" value="1"/>
</dbReference>
<dbReference type="OrthoDB" id="10341745at2759"/>
<keyword evidence="4" id="KW-1185">Reference proteome</keyword>
<dbReference type="Pfam" id="PF00023">
    <property type="entry name" value="Ank"/>
    <property type="match status" value="1"/>
</dbReference>
<feature type="repeat" description="ANK" evidence="2">
    <location>
        <begin position="117"/>
        <end position="149"/>
    </location>
</feature>
<sequence>MGSSYSCSSVFPGDILDVRGPLPEPWPAAEGSRALYRAAVEGDAGALSDLLLQQPEILPGVEKNAPLIIMSSEQLRGGSLLGEDLEFFRQFLRGDYSRVCQRVTCLCQKEQDRVYVVGMTPLQVACMAGHSRCVSVLLRQGADPEAKETRFGAYIPVREYVGTVVHPLSPTQLCAANGHQDCLETLLEYSKTDDAPVSSPRLVCGATVSHISRTPPLHLASVLELPDCLETLVSRGAHLEERDETDMTETFGRGMIEDSAPLQEVLRYVYGSVDAALGLRGLTALHHACKSANDACLEVLLEHGADCSTSARRQESPLHLLADHGVRHKYWNGVPDESFENCLRLLLNHGAFVDCTDEKRIDLIDRPLIKMFQEGLSDNCLVNCTLILLGGSTFTLRRTKTVPCWLKTHHWQDLEAGDDNIDYEDGVPADSVLNLTARVAAEIPRDTLFMGLPENREALRAAANCKGVYLKYILSLPNEPRKLADLSRLVVRRALGRHVHRDIGKLGLPKAMEDFILLWDLDYE</sequence>
<dbReference type="SUPFAM" id="SSF48403">
    <property type="entry name" value="Ankyrin repeat"/>
    <property type="match status" value="1"/>
</dbReference>
<dbReference type="RefSeq" id="XP_019643557.1">
    <property type="nucleotide sequence ID" value="XM_019787998.1"/>
</dbReference>
<comment type="pathway">
    <text evidence="1">Protein modification; protein ubiquitination.</text>
</comment>
<dbReference type="InterPro" id="IPR002110">
    <property type="entry name" value="Ankyrin_rpt"/>
</dbReference>
<evidence type="ECO:0000256" key="1">
    <source>
        <dbReference type="ARBA" id="ARBA00004906"/>
    </source>
</evidence>
<feature type="domain" description="SOCS box" evidence="3">
    <location>
        <begin position="469"/>
        <end position="522"/>
    </location>
</feature>
<dbReference type="PANTHER" id="PTHR24133:SF40">
    <property type="entry name" value="ANKYRIN REPEAT DOMAIN 44"/>
    <property type="match status" value="1"/>
</dbReference>
<protein>
    <submittedName>
        <fullName evidence="5">Ankyrin repeat and SOCS box protein 18-like</fullName>
    </submittedName>
</protein>
<proteinExistence type="predicted"/>
<feature type="repeat" description="ANK" evidence="2">
    <location>
        <begin position="280"/>
        <end position="312"/>
    </location>
</feature>
<dbReference type="AlphaFoldDB" id="A0A6P5AKE5"/>
<dbReference type="Proteomes" id="UP000515135">
    <property type="component" value="Unplaced"/>
</dbReference>
<dbReference type="SMART" id="SM00248">
    <property type="entry name" value="ANK"/>
    <property type="match status" value="5"/>
</dbReference>
<reference evidence="5" key="1">
    <citation type="submission" date="2025-08" db="UniProtKB">
        <authorList>
            <consortium name="RefSeq"/>
        </authorList>
    </citation>
    <scope>IDENTIFICATION</scope>
    <source>
        <tissue evidence="5">Gonad</tissue>
    </source>
</reference>
<dbReference type="Gene3D" id="1.25.40.20">
    <property type="entry name" value="Ankyrin repeat-containing domain"/>
    <property type="match status" value="2"/>
</dbReference>
<dbReference type="Gene3D" id="1.10.750.20">
    <property type="entry name" value="SOCS box"/>
    <property type="match status" value="1"/>
</dbReference>
<dbReference type="InterPro" id="IPR001496">
    <property type="entry name" value="SOCS_box"/>
</dbReference>
<dbReference type="CDD" id="cd03716">
    <property type="entry name" value="SOCS_ASB_like"/>
    <property type="match status" value="1"/>
</dbReference>
<dbReference type="GeneID" id="109484651"/>
<dbReference type="SMART" id="SM00969">
    <property type="entry name" value="SOCS_box"/>
    <property type="match status" value="1"/>
</dbReference>
<dbReference type="PANTHER" id="PTHR24133">
    <property type="entry name" value="ANKYRIN DOMAIN-CONTAINING"/>
    <property type="match status" value="1"/>
</dbReference>
<dbReference type="InterPro" id="IPR036770">
    <property type="entry name" value="Ankyrin_rpt-contain_sf"/>
</dbReference>
<organism evidence="4 5">
    <name type="scientific">Branchiostoma belcheri</name>
    <name type="common">Amphioxus</name>
    <dbReference type="NCBI Taxonomy" id="7741"/>
    <lineage>
        <taxon>Eukaryota</taxon>
        <taxon>Metazoa</taxon>
        <taxon>Chordata</taxon>
        <taxon>Cephalochordata</taxon>
        <taxon>Leptocardii</taxon>
        <taxon>Amphioxiformes</taxon>
        <taxon>Branchiostomatidae</taxon>
        <taxon>Branchiostoma</taxon>
    </lineage>
</organism>
<evidence type="ECO:0000313" key="4">
    <source>
        <dbReference type="Proteomes" id="UP000515135"/>
    </source>
</evidence>
<evidence type="ECO:0000256" key="2">
    <source>
        <dbReference type="PROSITE-ProRule" id="PRU00023"/>
    </source>
</evidence>
<evidence type="ECO:0000259" key="3">
    <source>
        <dbReference type="PROSITE" id="PS50225"/>
    </source>
</evidence>
<dbReference type="PROSITE" id="PS50088">
    <property type="entry name" value="ANK_REPEAT"/>
    <property type="match status" value="3"/>
</dbReference>
<dbReference type="GO" id="GO:0016567">
    <property type="term" value="P:protein ubiquitination"/>
    <property type="evidence" value="ECO:0007669"/>
    <property type="project" value="UniProtKB-UniPathway"/>
</dbReference>